<feature type="domain" description="Porin" evidence="12">
    <location>
        <begin position="11"/>
        <end position="342"/>
    </location>
</feature>
<dbReference type="PRINTS" id="PR00182">
    <property type="entry name" value="ECOLNEIPORIN"/>
</dbReference>
<comment type="subcellular location">
    <subcellularLocation>
        <location evidence="1">Cell outer membrane</location>
        <topology evidence="1">Multi-pass membrane protein</topology>
    </subcellularLocation>
</comment>
<dbReference type="PANTHER" id="PTHR34501:SF9">
    <property type="entry name" value="MAJOR OUTER MEMBRANE PROTEIN P.IA"/>
    <property type="match status" value="1"/>
</dbReference>
<dbReference type="InterPro" id="IPR001702">
    <property type="entry name" value="Porin_Gram-ve"/>
</dbReference>
<evidence type="ECO:0000313" key="14">
    <source>
        <dbReference type="Proteomes" id="UP000494110"/>
    </source>
</evidence>
<gene>
    <name evidence="13" type="ORF">BLA39750_00965</name>
</gene>
<evidence type="ECO:0000256" key="3">
    <source>
        <dbReference type="ARBA" id="ARBA00022448"/>
    </source>
</evidence>
<evidence type="ECO:0000256" key="9">
    <source>
        <dbReference type="ARBA" id="ARBA00023136"/>
    </source>
</evidence>
<dbReference type="CDD" id="cd00342">
    <property type="entry name" value="gram_neg_porins"/>
    <property type="match status" value="1"/>
</dbReference>
<evidence type="ECO:0000256" key="2">
    <source>
        <dbReference type="ARBA" id="ARBA00011233"/>
    </source>
</evidence>
<evidence type="ECO:0000256" key="5">
    <source>
        <dbReference type="ARBA" id="ARBA00022692"/>
    </source>
</evidence>
<dbReference type="InterPro" id="IPR023614">
    <property type="entry name" value="Porin_dom_sf"/>
</dbReference>
<keyword evidence="10" id="KW-0998">Cell outer membrane</keyword>
<accession>A0A6P2V252</accession>
<evidence type="ECO:0000256" key="1">
    <source>
        <dbReference type="ARBA" id="ARBA00004571"/>
    </source>
</evidence>
<dbReference type="EMBL" id="CABVQN010000003">
    <property type="protein sequence ID" value="VWC77283.1"/>
    <property type="molecule type" value="Genomic_DNA"/>
</dbReference>
<dbReference type="Proteomes" id="UP000494110">
    <property type="component" value="Unassembled WGS sequence"/>
</dbReference>
<evidence type="ECO:0000256" key="8">
    <source>
        <dbReference type="ARBA" id="ARBA00023114"/>
    </source>
</evidence>
<keyword evidence="3" id="KW-0813">Transport</keyword>
<dbReference type="InterPro" id="IPR050298">
    <property type="entry name" value="Gram-neg_bact_OMP"/>
</dbReference>
<keyword evidence="5" id="KW-0812">Transmembrane</keyword>
<keyword evidence="8" id="KW-0626">Porin</keyword>
<dbReference type="InterPro" id="IPR033900">
    <property type="entry name" value="Gram_neg_porin_domain"/>
</dbReference>
<name>A0A6P2V252_BURL3</name>
<dbReference type="AlphaFoldDB" id="A0A6P2V252"/>
<evidence type="ECO:0000256" key="7">
    <source>
        <dbReference type="ARBA" id="ARBA00023065"/>
    </source>
</evidence>
<dbReference type="PRINTS" id="PR00184">
    <property type="entry name" value="NEISSPPORIN"/>
</dbReference>
<evidence type="ECO:0000313" key="13">
    <source>
        <dbReference type="EMBL" id="VWC77283.1"/>
    </source>
</evidence>
<dbReference type="GO" id="GO:0046930">
    <property type="term" value="C:pore complex"/>
    <property type="evidence" value="ECO:0007669"/>
    <property type="project" value="UniProtKB-KW"/>
</dbReference>
<dbReference type="SUPFAM" id="SSF56935">
    <property type="entry name" value="Porins"/>
    <property type="match status" value="1"/>
</dbReference>
<evidence type="ECO:0000259" key="12">
    <source>
        <dbReference type="Pfam" id="PF13609"/>
    </source>
</evidence>
<protein>
    <submittedName>
        <fullName evidence="13">Membrane protein</fullName>
    </submittedName>
</protein>
<reference evidence="13 14" key="1">
    <citation type="submission" date="2019-09" db="EMBL/GenBank/DDBJ databases">
        <authorList>
            <person name="Depoorter E."/>
        </authorList>
    </citation>
    <scope>NUCLEOTIDE SEQUENCE [LARGE SCALE GENOMIC DNA]</scope>
    <source>
        <strain evidence="13">R-39750</strain>
    </source>
</reference>
<dbReference type="InterPro" id="IPR002299">
    <property type="entry name" value="Porin_Neis"/>
</dbReference>
<evidence type="ECO:0000256" key="10">
    <source>
        <dbReference type="ARBA" id="ARBA00023237"/>
    </source>
</evidence>
<comment type="subunit">
    <text evidence="2">Homotrimer.</text>
</comment>
<organism evidence="13 14">
    <name type="scientific">Burkholderia lata (strain ATCC 17760 / DSM 23089 / LMG 22485 / NCIMB 9086 / R18194 / 383)</name>
    <dbReference type="NCBI Taxonomy" id="482957"/>
    <lineage>
        <taxon>Bacteria</taxon>
        <taxon>Pseudomonadati</taxon>
        <taxon>Pseudomonadota</taxon>
        <taxon>Betaproteobacteria</taxon>
        <taxon>Burkholderiales</taxon>
        <taxon>Burkholderiaceae</taxon>
        <taxon>Burkholderia</taxon>
        <taxon>Burkholderia cepacia complex</taxon>
    </lineage>
</organism>
<feature type="chain" id="PRO_5026839993" evidence="11">
    <location>
        <begin position="22"/>
        <end position="380"/>
    </location>
</feature>
<dbReference type="Gene3D" id="2.40.160.10">
    <property type="entry name" value="Porin"/>
    <property type="match status" value="1"/>
</dbReference>
<dbReference type="GO" id="GO:0009279">
    <property type="term" value="C:cell outer membrane"/>
    <property type="evidence" value="ECO:0007669"/>
    <property type="project" value="UniProtKB-SubCell"/>
</dbReference>
<keyword evidence="9" id="KW-0472">Membrane</keyword>
<evidence type="ECO:0000256" key="6">
    <source>
        <dbReference type="ARBA" id="ARBA00022729"/>
    </source>
</evidence>
<evidence type="ECO:0000256" key="4">
    <source>
        <dbReference type="ARBA" id="ARBA00022452"/>
    </source>
</evidence>
<proteinExistence type="predicted"/>
<keyword evidence="6 11" id="KW-0732">Signal</keyword>
<keyword evidence="4" id="KW-1134">Transmembrane beta strand</keyword>
<feature type="signal peptide" evidence="11">
    <location>
        <begin position="1"/>
        <end position="21"/>
    </location>
</feature>
<evidence type="ECO:0000256" key="11">
    <source>
        <dbReference type="SAM" id="SignalP"/>
    </source>
</evidence>
<dbReference type="Pfam" id="PF13609">
    <property type="entry name" value="Porin_4"/>
    <property type="match status" value="1"/>
</dbReference>
<dbReference type="GO" id="GO:0034220">
    <property type="term" value="P:monoatomic ion transmembrane transport"/>
    <property type="evidence" value="ECO:0007669"/>
    <property type="project" value="InterPro"/>
</dbReference>
<dbReference type="GO" id="GO:0015288">
    <property type="term" value="F:porin activity"/>
    <property type="evidence" value="ECO:0007669"/>
    <property type="project" value="UniProtKB-KW"/>
</dbReference>
<sequence length="380" mass="40343">MIFRHIIVGIAAASAASVASAQSSVTLYGLLDEGINFTSNANGHSGWQMRSGDLAGSRWGMLGNEDLGGGYQAVFRLESGFNVNNGASNGGLFTRQAYVGIKSAEWGQVLLGRQYDPTIDLFSPLTAAGLIMGDVAAHPFDNDNTDYDYGFNNAVKYISPNISGLTTEAMYAFSNQAGGFANNRMYSAAASYKRAGLTAAVAYMRITNPGLTSGALTLGSVFTGAAQQNIDAGVNYDFGKTTVGFAYSHTSVSSPTGNAYLVASATQPPGGAWTNWKFDNFELNLRYHFTPAFWAGAAYTFTRSSLDSTVGTFHPNWSVASLMASYSISKRTSLYLQGSYQHVGGDKTNTDFDRATNYAAGGTSSGPNQAIIRAAIFHTF</sequence>
<dbReference type="PANTHER" id="PTHR34501">
    <property type="entry name" value="PROTEIN YDDL-RELATED"/>
    <property type="match status" value="1"/>
</dbReference>
<keyword evidence="7" id="KW-0406">Ion transport</keyword>